<dbReference type="EMBL" id="JACYFC010000013">
    <property type="protein sequence ID" value="MBD5772781.1"/>
    <property type="molecule type" value="Genomic_DNA"/>
</dbReference>
<dbReference type="SMART" id="SM00471">
    <property type="entry name" value="HDc"/>
    <property type="match status" value="1"/>
</dbReference>
<dbReference type="InterPro" id="IPR037522">
    <property type="entry name" value="HD_GYP_dom"/>
</dbReference>
<sequence>MSLLPQSDYIQLSELMLSLTMALDMTEGQPPEHCIRCCWIGMHIGEKIGLSESELYDLYFTLLLKDAGCSSNAARICELYLADDLEFKRNFKTVGKSLSSVINFVIKNTGKGKNWSDRITATINILKNGDTYTQELIQTRCSRGAEIARELRFNEKVAMGIHALDEHWNGQGRPDKLIKEEIPIFSRIALLAQVMDVFQFEHNLEAALTEANIRNGSWFDPKLVDAINELVKDKNFCAVLRSSNIIKKVMELAPAKANILLNDDYLDCIVSAFGKIIDSKSPFTSGHSERVALFTELIAEEMNIDTETKKWLKRAALLHDVGKLGVSNEILDKPGKLDDDEWQAVQNHAQYTKDILSHITPFKNLAEMAGSHHERLDGTGYPSKLKAEDISIPTRIITTADIFDALTAERPYRGAMPIPKALAIMTENIHHAIDPDCFEALKRGLQKLPKELTSLSAK</sequence>
<dbReference type="PANTHER" id="PTHR45228">
    <property type="entry name" value="CYCLIC DI-GMP PHOSPHODIESTERASE TM_0186-RELATED"/>
    <property type="match status" value="1"/>
</dbReference>
<evidence type="ECO:0000313" key="3">
    <source>
        <dbReference type="Proteomes" id="UP000604161"/>
    </source>
</evidence>
<accession>A0ABR8P3D2</accession>
<comment type="caution">
    <text evidence="2">The sequence shown here is derived from an EMBL/GenBank/DDBJ whole genome shotgun (WGS) entry which is preliminary data.</text>
</comment>
<gene>
    <name evidence="2" type="ORF">IF202_17285</name>
</gene>
<feature type="domain" description="HD-GYP" evidence="1">
    <location>
        <begin position="262"/>
        <end position="457"/>
    </location>
</feature>
<organism evidence="2 3">
    <name type="scientific">Marinomonas colpomeniae</name>
    <dbReference type="NCBI Taxonomy" id="2774408"/>
    <lineage>
        <taxon>Bacteria</taxon>
        <taxon>Pseudomonadati</taxon>
        <taxon>Pseudomonadota</taxon>
        <taxon>Gammaproteobacteria</taxon>
        <taxon>Oceanospirillales</taxon>
        <taxon>Oceanospirillaceae</taxon>
        <taxon>Marinomonas</taxon>
    </lineage>
</organism>
<dbReference type="Gene3D" id="1.10.3210.10">
    <property type="entry name" value="Hypothetical protein af1432"/>
    <property type="match status" value="3"/>
</dbReference>
<dbReference type="PANTHER" id="PTHR45228:SF5">
    <property type="entry name" value="CYCLIC DI-GMP PHOSPHODIESTERASE VC_1348-RELATED"/>
    <property type="match status" value="1"/>
</dbReference>
<dbReference type="RefSeq" id="WP_191596163.1">
    <property type="nucleotide sequence ID" value="NZ_JACYFC010000013.1"/>
</dbReference>
<dbReference type="CDD" id="cd00077">
    <property type="entry name" value="HDc"/>
    <property type="match status" value="1"/>
</dbReference>
<dbReference type="Pfam" id="PF13487">
    <property type="entry name" value="HD_5"/>
    <property type="match status" value="2"/>
</dbReference>
<dbReference type="InterPro" id="IPR003607">
    <property type="entry name" value="HD/PDEase_dom"/>
</dbReference>
<dbReference type="Proteomes" id="UP000604161">
    <property type="component" value="Unassembled WGS sequence"/>
</dbReference>
<evidence type="ECO:0000313" key="2">
    <source>
        <dbReference type="EMBL" id="MBD5772781.1"/>
    </source>
</evidence>
<name>A0ABR8P3D2_9GAMM</name>
<keyword evidence="3" id="KW-1185">Reference proteome</keyword>
<protein>
    <submittedName>
        <fullName evidence="2">HD-GYP domain-containing protein</fullName>
    </submittedName>
</protein>
<dbReference type="PROSITE" id="PS51832">
    <property type="entry name" value="HD_GYP"/>
    <property type="match status" value="1"/>
</dbReference>
<dbReference type="SUPFAM" id="SSF109604">
    <property type="entry name" value="HD-domain/PDEase-like"/>
    <property type="match status" value="2"/>
</dbReference>
<dbReference type="InterPro" id="IPR052020">
    <property type="entry name" value="Cyclic_di-GMP/3'3'-cGAMP_PDE"/>
</dbReference>
<reference evidence="2 3" key="1">
    <citation type="submission" date="2020-09" db="EMBL/GenBank/DDBJ databases">
        <title>Marinomonas sp. nov., isolated from the cysticercosis algae of Qingdao, China.</title>
        <authorList>
            <person name="Sun X."/>
        </authorList>
    </citation>
    <scope>NUCLEOTIDE SEQUENCE [LARGE SCALE GENOMIC DNA]</scope>
    <source>
        <strain evidence="2 3">SM2066</strain>
    </source>
</reference>
<evidence type="ECO:0000259" key="1">
    <source>
        <dbReference type="PROSITE" id="PS51832"/>
    </source>
</evidence>
<proteinExistence type="predicted"/>